<dbReference type="EMBL" id="LAZR01015257">
    <property type="protein sequence ID" value="KKM13964.1"/>
    <property type="molecule type" value="Genomic_DNA"/>
</dbReference>
<protein>
    <submittedName>
        <fullName evidence="12">Uncharacterized protein</fullName>
    </submittedName>
</protein>
<evidence type="ECO:0000256" key="9">
    <source>
        <dbReference type="ARBA" id="ARBA00023004"/>
    </source>
</evidence>
<evidence type="ECO:0000256" key="7">
    <source>
        <dbReference type="ARBA" id="ARBA00022982"/>
    </source>
</evidence>
<keyword evidence="9" id="KW-0408">Iron</keyword>
<proteinExistence type="predicted"/>
<dbReference type="PANTHER" id="PTHR30365:SF14">
    <property type="entry name" value="CYTOCHROME BD MENAQUINOL OXIDASE SUBUNIT I-RELATED"/>
    <property type="match status" value="1"/>
</dbReference>
<evidence type="ECO:0000256" key="5">
    <source>
        <dbReference type="ARBA" id="ARBA00022692"/>
    </source>
</evidence>
<comment type="caution">
    <text evidence="12">The sequence shown here is derived from an EMBL/GenBank/DDBJ whole genome shotgun (WGS) entry which is preliminary data.</text>
</comment>
<dbReference type="GO" id="GO:0016682">
    <property type="term" value="F:oxidoreductase activity, acting on diphenols and related substances as donors, oxygen as acceptor"/>
    <property type="evidence" value="ECO:0007669"/>
    <property type="project" value="TreeGrafter"/>
</dbReference>
<feature type="transmembrane region" description="Helical" evidence="11">
    <location>
        <begin position="392"/>
        <end position="411"/>
    </location>
</feature>
<evidence type="ECO:0000256" key="1">
    <source>
        <dbReference type="ARBA" id="ARBA00004651"/>
    </source>
</evidence>
<keyword evidence="4" id="KW-0349">Heme</keyword>
<evidence type="ECO:0000256" key="4">
    <source>
        <dbReference type="ARBA" id="ARBA00022617"/>
    </source>
</evidence>
<keyword evidence="7" id="KW-0249">Electron transport</keyword>
<feature type="transmembrane region" description="Helical" evidence="11">
    <location>
        <begin position="174"/>
        <end position="198"/>
    </location>
</feature>
<evidence type="ECO:0000256" key="2">
    <source>
        <dbReference type="ARBA" id="ARBA00022448"/>
    </source>
</evidence>
<evidence type="ECO:0000256" key="11">
    <source>
        <dbReference type="SAM" id="Phobius"/>
    </source>
</evidence>
<dbReference type="GO" id="GO:0009055">
    <property type="term" value="F:electron transfer activity"/>
    <property type="evidence" value="ECO:0007669"/>
    <property type="project" value="InterPro"/>
</dbReference>
<feature type="non-terminal residue" evidence="12">
    <location>
        <position position="500"/>
    </location>
</feature>
<feature type="transmembrane region" description="Helical" evidence="11">
    <location>
        <begin position="267"/>
        <end position="290"/>
    </location>
</feature>
<feature type="transmembrane region" description="Helical" evidence="11">
    <location>
        <begin position="354"/>
        <end position="372"/>
    </location>
</feature>
<sequence length="500" mass="56418">MTFFELPNKQRLIIKLTFIILCLVILLIAFPLYAQQDQSPLDISEISYKPIFGLDSRLAVWAIAEVHLLLVAFTLGLPIVIFIFEIVCVKTGDTRYDTIAFECLRLVLWSFAATAALGVLLGAVLFSLYPQVMQYMSNVFAPSSILYIFLFIGQALCLYIYYFSWDSLTGNKKWIHISLGALLNIFGTATMFAANAWVTFMMSPEGIDTATGNVTSMWSAINNSLWWPMNIHRLVANMVFGAFAVGAYASMKFLTAPTEEERGYSDWMGYNAVFIGIVALLPLPFTGYWLGKEIYSASPVMGNIMMTGEFSWGFIVQAILLGTLFVGINYYLWLGMDRIKGSERYKSYTKYINATLFVCLAVWLIPHNLPLIQEGKIVEDFHPLSKYLGGMHIKNAAINLIILSTLFTLLLHRRSNKGETIPFTEQGSGLKISLFFITVIFASILFLTAIFFYNMDLKENIRGFIIPVAVAISIQGFVLIFTIIPTFQNYLRFSQNLLFI</sequence>
<feature type="transmembrane region" description="Helical" evidence="11">
    <location>
        <begin position="234"/>
        <end position="255"/>
    </location>
</feature>
<feature type="transmembrane region" description="Helical" evidence="11">
    <location>
        <begin position="12"/>
        <end position="34"/>
    </location>
</feature>
<feature type="transmembrane region" description="Helical" evidence="11">
    <location>
        <begin position="58"/>
        <end position="85"/>
    </location>
</feature>
<dbReference type="GO" id="GO:0020037">
    <property type="term" value="F:heme binding"/>
    <property type="evidence" value="ECO:0007669"/>
    <property type="project" value="TreeGrafter"/>
</dbReference>
<keyword evidence="2" id="KW-0813">Transport</keyword>
<dbReference type="GO" id="GO:0005886">
    <property type="term" value="C:plasma membrane"/>
    <property type="evidence" value="ECO:0007669"/>
    <property type="project" value="UniProtKB-SubCell"/>
</dbReference>
<dbReference type="GO" id="GO:0019646">
    <property type="term" value="P:aerobic electron transport chain"/>
    <property type="evidence" value="ECO:0007669"/>
    <property type="project" value="InterPro"/>
</dbReference>
<evidence type="ECO:0000256" key="10">
    <source>
        <dbReference type="ARBA" id="ARBA00023136"/>
    </source>
</evidence>
<accession>A0A0F9I2U3</accession>
<comment type="subcellular location">
    <subcellularLocation>
        <location evidence="1">Cell membrane</location>
        <topology evidence="1">Multi-pass membrane protein</topology>
    </subcellularLocation>
</comment>
<keyword evidence="10 11" id="KW-0472">Membrane</keyword>
<dbReference type="AlphaFoldDB" id="A0A0F9I2U3"/>
<dbReference type="Pfam" id="PF01654">
    <property type="entry name" value="Cyt_bd_oxida_I"/>
    <property type="match status" value="1"/>
</dbReference>
<feature type="transmembrane region" description="Helical" evidence="11">
    <location>
        <begin position="310"/>
        <end position="333"/>
    </location>
</feature>
<gene>
    <name evidence="12" type="ORF">LCGC14_1710960</name>
</gene>
<keyword evidence="6" id="KW-0479">Metal-binding</keyword>
<feature type="transmembrane region" description="Helical" evidence="11">
    <location>
        <begin position="432"/>
        <end position="452"/>
    </location>
</feature>
<keyword evidence="3" id="KW-1003">Cell membrane</keyword>
<keyword evidence="5 11" id="KW-0812">Transmembrane</keyword>
<evidence type="ECO:0000256" key="6">
    <source>
        <dbReference type="ARBA" id="ARBA00022723"/>
    </source>
</evidence>
<reference evidence="12" key="1">
    <citation type="journal article" date="2015" name="Nature">
        <title>Complex archaea that bridge the gap between prokaryotes and eukaryotes.</title>
        <authorList>
            <person name="Spang A."/>
            <person name="Saw J.H."/>
            <person name="Jorgensen S.L."/>
            <person name="Zaremba-Niedzwiedzka K."/>
            <person name="Martijn J."/>
            <person name="Lind A.E."/>
            <person name="van Eijk R."/>
            <person name="Schleper C."/>
            <person name="Guy L."/>
            <person name="Ettema T.J."/>
        </authorList>
    </citation>
    <scope>NUCLEOTIDE SEQUENCE</scope>
</reference>
<dbReference type="GO" id="GO:0070069">
    <property type="term" value="C:cytochrome complex"/>
    <property type="evidence" value="ECO:0007669"/>
    <property type="project" value="InterPro"/>
</dbReference>
<evidence type="ECO:0000313" key="12">
    <source>
        <dbReference type="EMBL" id="KKM13964.1"/>
    </source>
</evidence>
<organism evidence="12">
    <name type="scientific">marine sediment metagenome</name>
    <dbReference type="NCBI Taxonomy" id="412755"/>
    <lineage>
        <taxon>unclassified sequences</taxon>
        <taxon>metagenomes</taxon>
        <taxon>ecological metagenomes</taxon>
    </lineage>
</organism>
<dbReference type="PANTHER" id="PTHR30365">
    <property type="entry name" value="CYTOCHROME D UBIQUINOL OXIDASE"/>
    <property type="match status" value="1"/>
</dbReference>
<dbReference type="GO" id="GO:0046872">
    <property type="term" value="F:metal ion binding"/>
    <property type="evidence" value="ECO:0007669"/>
    <property type="project" value="UniProtKB-KW"/>
</dbReference>
<feature type="transmembrane region" description="Helical" evidence="11">
    <location>
        <begin position="464"/>
        <end position="484"/>
    </location>
</feature>
<name>A0A0F9I2U3_9ZZZZ</name>
<evidence type="ECO:0000256" key="3">
    <source>
        <dbReference type="ARBA" id="ARBA00022475"/>
    </source>
</evidence>
<feature type="transmembrane region" description="Helical" evidence="11">
    <location>
        <begin position="140"/>
        <end position="162"/>
    </location>
</feature>
<feature type="transmembrane region" description="Helical" evidence="11">
    <location>
        <begin position="106"/>
        <end position="128"/>
    </location>
</feature>
<dbReference type="InterPro" id="IPR002585">
    <property type="entry name" value="Cyt-d_ubiquinol_oxidase_su_1"/>
</dbReference>
<evidence type="ECO:0000256" key="8">
    <source>
        <dbReference type="ARBA" id="ARBA00022989"/>
    </source>
</evidence>
<keyword evidence="8 11" id="KW-1133">Transmembrane helix</keyword>